<accession>A0A8H4WQ75</accession>
<reference evidence="11" key="2">
    <citation type="submission" date="2020-05" db="EMBL/GenBank/DDBJ databases">
        <authorList>
            <person name="Kim H.-S."/>
            <person name="Proctor R.H."/>
            <person name="Brown D.W."/>
        </authorList>
    </citation>
    <scope>NUCLEOTIDE SEQUENCE</scope>
    <source>
        <strain evidence="11">NRRL 20472</strain>
    </source>
</reference>
<dbReference type="SUPFAM" id="SSF51126">
    <property type="entry name" value="Pectin lyase-like"/>
    <property type="match status" value="1"/>
</dbReference>
<comment type="caution">
    <text evidence="11">The sequence shown here is derived from an EMBL/GenBank/DDBJ whole genome shotgun (WGS) entry which is preliminary data.</text>
</comment>
<dbReference type="Proteomes" id="UP000622797">
    <property type="component" value="Unassembled WGS sequence"/>
</dbReference>
<dbReference type="GO" id="GO:0005975">
    <property type="term" value="P:carbohydrate metabolic process"/>
    <property type="evidence" value="ECO:0007669"/>
    <property type="project" value="InterPro"/>
</dbReference>
<dbReference type="GO" id="GO:0004650">
    <property type="term" value="F:polygalacturonase activity"/>
    <property type="evidence" value="ECO:0007669"/>
    <property type="project" value="InterPro"/>
</dbReference>
<dbReference type="EMBL" id="JABEXW010001186">
    <property type="protein sequence ID" value="KAF4946202.1"/>
    <property type="molecule type" value="Genomic_DNA"/>
</dbReference>
<name>A0A8H4WQ75_9HYPO</name>
<keyword evidence="3" id="KW-0964">Secreted</keyword>
<dbReference type="Pfam" id="PF00295">
    <property type="entry name" value="Glyco_hydro_28"/>
    <property type="match status" value="1"/>
</dbReference>
<dbReference type="InterPro" id="IPR011050">
    <property type="entry name" value="Pectin_lyase_fold/virulence"/>
</dbReference>
<evidence type="ECO:0000256" key="2">
    <source>
        <dbReference type="ARBA" id="ARBA00008834"/>
    </source>
</evidence>
<protein>
    <submittedName>
        <fullName evidence="11">Uncharacterized protein</fullName>
    </submittedName>
</protein>
<dbReference type="PANTHER" id="PTHR31736">
    <property type="match status" value="1"/>
</dbReference>
<keyword evidence="8" id="KW-0961">Cell wall biogenesis/degradation</keyword>
<dbReference type="PANTHER" id="PTHR31736:SF8">
    <property type="entry name" value="PUTATIVE (AFU_ORTHOLOGUE AFUA_7G06410)-RELATED"/>
    <property type="match status" value="1"/>
</dbReference>
<evidence type="ECO:0000256" key="5">
    <source>
        <dbReference type="ARBA" id="ARBA00022801"/>
    </source>
</evidence>
<dbReference type="AlphaFoldDB" id="A0A8H4WQ75"/>
<dbReference type="InterPro" id="IPR012334">
    <property type="entry name" value="Pectin_lyas_fold"/>
</dbReference>
<proteinExistence type="inferred from homology"/>
<comment type="subcellular location">
    <subcellularLocation>
        <location evidence="1">Secreted</location>
    </subcellularLocation>
</comment>
<evidence type="ECO:0000313" key="11">
    <source>
        <dbReference type="EMBL" id="KAF4946202.1"/>
    </source>
</evidence>
<keyword evidence="4 10" id="KW-0732">Signal</keyword>
<keyword evidence="7 9" id="KW-0326">Glycosidase</keyword>
<comment type="similarity">
    <text evidence="2 9">Belongs to the glycosyl hydrolase 28 family.</text>
</comment>
<evidence type="ECO:0000313" key="12">
    <source>
        <dbReference type="Proteomes" id="UP000622797"/>
    </source>
</evidence>
<evidence type="ECO:0000256" key="1">
    <source>
        <dbReference type="ARBA" id="ARBA00004613"/>
    </source>
</evidence>
<feature type="signal peptide" evidence="10">
    <location>
        <begin position="1"/>
        <end position="27"/>
    </location>
</feature>
<keyword evidence="12" id="KW-1185">Reference proteome</keyword>
<keyword evidence="5 9" id="KW-0378">Hydrolase</keyword>
<evidence type="ECO:0000256" key="8">
    <source>
        <dbReference type="ARBA" id="ARBA00023316"/>
    </source>
</evidence>
<reference evidence="11" key="1">
    <citation type="journal article" date="2020" name="BMC Genomics">
        <title>Correction to: Identification and distribution of gene clusters required for synthesis of sphingolipid metabolism inhibitors in diverse species of the filamentous fungus Fusarium.</title>
        <authorList>
            <person name="Kim H.S."/>
            <person name="Lohmar J.M."/>
            <person name="Busman M."/>
            <person name="Brown D.W."/>
            <person name="Naumann T.A."/>
            <person name="Divon H.H."/>
            <person name="Lysoe E."/>
            <person name="Uhlig S."/>
            <person name="Proctor R.H."/>
        </authorList>
    </citation>
    <scope>NUCLEOTIDE SEQUENCE</scope>
    <source>
        <strain evidence="11">NRRL 20472</strain>
    </source>
</reference>
<evidence type="ECO:0000256" key="3">
    <source>
        <dbReference type="ARBA" id="ARBA00022525"/>
    </source>
</evidence>
<organism evidence="11 12">
    <name type="scientific">Fusarium sarcochroum</name>
    <dbReference type="NCBI Taxonomy" id="1208366"/>
    <lineage>
        <taxon>Eukaryota</taxon>
        <taxon>Fungi</taxon>
        <taxon>Dikarya</taxon>
        <taxon>Ascomycota</taxon>
        <taxon>Pezizomycotina</taxon>
        <taxon>Sordariomycetes</taxon>
        <taxon>Hypocreomycetidae</taxon>
        <taxon>Hypocreales</taxon>
        <taxon>Nectriaceae</taxon>
        <taxon>Fusarium</taxon>
        <taxon>Fusarium lateritium species complex</taxon>
    </lineage>
</organism>
<dbReference type="GO" id="GO:0071555">
    <property type="term" value="P:cell wall organization"/>
    <property type="evidence" value="ECO:0007669"/>
    <property type="project" value="UniProtKB-KW"/>
</dbReference>
<evidence type="ECO:0000256" key="10">
    <source>
        <dbReference type="SAM" id="SignalP"/>
    </source>
</evidence>
<dbReference type="Gene3D" id="2.160.20.10">
    <property type="entry name" value="Single-stranded right-handed beta-helix, Pectin lyase-like"/>
    <property type="match status" value="1"/>
</dbReference>
<sequence length="410" mass="45174">MLPTSFKAVMLRSAVVLLLGTAHITLSQPTLEPRAYCAIPANEDGSDDSPAILSAFKSCARKGHIVFENKTYHIHKTLKTTNLKDTRVDIHGTLLWGNNTDYWLKNPQETGFQNGSAAWFLGGSDVQVNGFGYGTLDGNGQVWYDLVKGESMYPDRPHALAIWNADGMKVNDLRMVQSQMWSMAIMWSKNVVLDNVYISSSTSSKNPARNTDGADTINSDNITFRNMYIRNGDDAIAIKGNSTNILVEDSTFEKSLGLAFGSLGQYGGAFERVENVVARRIRFLETRHGSYIKTWTGDRVSYPPNGGGGGVGYLRNVSLIDFDVEGLRNQPFSVAQCTSFSGERGDCESSEFKISNIELKGWSGTTASGYVVDMDCSKASGGCKDITVEDMDLKNKDTDDKVDRYRCRDL</sequence>
<keyword evidence="6" id="KW-0325">Glycoprotein</keyword>
<evidence type="ECO:0000256" key="7">
    <source>
        <dbReference type="ARBA" id="ARBA00023295"/>
    </source>
</evidence>
<dbReference type="OrthoDB" id="187139at2759"/>
<gene>
    <name evidence="11" type="ORF">FSARC_14253</name>
</gene>
<evidence type="ECO:0000256" key="6">
    <source>
        <dbReference type="ARBA" id="ARBA00023180"/>
    </source>
</evidence>
<dbReference type="GO" id="GO:0005576">
    <property type="term" value="C:extracellular region"/>
    <property type="evidence" value="ECO:0007669"/>
    <property type="project" value="UniProtKB-SubCell"/>
</dbReference>
<dbReference type="InterPro" id="IPR000743">
    <property type="entry name" value="Glyco_hydro_28"/>
</dbReference>
<evidence type="ECO:0000256" key="9">
    <source>
        <dbReference type="RuleBase" id="RU361169"/>
    </source>
</evidence>
<feature type="chain" id="PRO_5034986376" evidence="10">
    <location>
        <begin position="28"/>
        <end position="410"/>
    </location>
</feature>
<evidence type="ECO:0000256" key="4">
    <source>
        <dbReference type="ARBA" id="ARBA00022729"/>
    </source>
</evidence>